<evidence type="ECO:0008006" key="5">
    <source>
        <dbReference type="Google" id="ProtNLM"/>
    </source>
</evidence>
<dbReference type="SUPFAM" id="SSF50249">
    <property type="entry name" value="Nucleic acid-binding proteins"/>
    <property type="match status" value="3"/>
</dbReference>
<dbReference type="InterPro" id="IPR012340">
    <property type="entry name" value="NA-bd_OB-fold"/>
</dbReference>
<evidence type="ECO:0000313" key="3">
    <source>
        <dbReference type="EMBL" id="KAG2271881.1"/>
    </source>
</evidence>
<dbReference type="EMBL" id="JAAMPC010000013">
    <property type="protein sequence ID" value="KAG2271881.1"/>
    <property type="molecule type" value="Genomic_DNA"/>
</dbReference>
<dbReference type="OrthoDB" id="1096599at2759"/>
<reference evidence="3 4" key="1">
    <citation type="submission" date="2020-02" db="EMBL/GenBank/DDBJ databases">
        <authorList>
            <person name="Ma Q."/>
            <person name="Huang Y."/>
            <person name="Song X."/>
            <person name="Pei D."/>
        </authorList>
    </citation>
    <scope>NUCLEOTIDE SEQUENCE [LARGE SCALE GENOMIC DNA]</scope>
    <source>
        <strain evidence="3">Sxm20200214</strain>
        <tissue evidence="3">Leaf</tissue>
    </source>
</reference>
<dbReference type="Pfam" id="PF02721">
    <property type="entry name" value="DUF223"/>
    <property type="match status" value="1"/>
</dbReference>
<evidence type="ECO:0000259" key="1">
    <source>
        <dbReference type="Pfam" id="PF02721"/>
    </source>
</evidence>
<dbReference type="InterPro" id="IPR003871">
    <property type="entry name" value="RFA1B/D_OB_1st"/>
</dbReference>
<gene>
    <name evidence="3" type="ORF">Bca52824_066436</name>
</gene>
<evidence type="ECO:0000259" key="2">
    <source>
        <dbReference type="Pfam" id="PF08646"/>
    </source>
</evidence>
<sequence length="462" mass="52036">MVEVKVLHLWTQHSNGDSLQFILADKTGVKIHAICKRHFFARVQKLEVGQWRFIENFSLTPAAGNYRPTRHEYTLRITSNTNVTNSSMQNDDNFLSLTTFPEIMNGNLDSKFLIDVIGHPIDIGNIQVVSVQGKETKKLELTLTDTYGHQIATCLWGRYAEHVLYAYKVGQVNKNFSCLLRFAKISVYMGQVQITNAFEISSVEINPPGFILQDYLRLMPNDLTLTAGVPHVVKTIGNKREPEKWSLYPERTILEIIMATKCHFNKVTNITNKDLVPLKHLWHCGTCHHSVTNVTPKFKLHLLLKDDTGELPVMLLDTIAEHILGVSAEVLLDGSLEEVKDYEDLPNTINDLIGKTFKFGVYVSKDNVDYGCHIFNIGGTWSADEIFSQSDDDNTEDTTHVVVSSDHLSGQDSFVSIESAANTCFSSTPLSKRKVHNEIDDLSSTSKSRFSKIIKVEMNDGE</sequence>
<dbReference type="InterPro" id="IPR013955">
    <property type="entry name" value="Rep_factor-A_C"/>
</dbReference>
<comment type="caution">
    <text evidence="3">The sequence shown here is derived from an EMBL/GenBank/DDBJ whole genome shotgun (WGS) entry which is preliminary data.</text>
</comment>
<dbReference type="CDD" id="cd04481">
    <property type="entry name" value="RPA1_DBD_B_like"/>
    <property type="match status" value="1"/>
</dbReference>
<organism evidence="3 4">
    <name type="scientific">Brassica carinata</name>
    <name type="common">Ethiopian mustard</name>
    <name type="synonym">Abyssinian cabbage</name>
    <dbReference type="NCBI Taxonomy" id="52824"/>
    <lineage>
        <taxon>Eukaryota</taxon>
        <taxon>Viridiplantae</taxon>
        <taxon>Streptophyta</taxon>
        <taxon>Embryophyta</taxon>
        <taxon>Tracheophyta</taxon>
        <taxon>Spermatophyta</taxon>
        <taxon>Magnoliopsida</taxon>
        <taxon>eudicotyledons</taxon>
        <taxon>Gunneridae</taxon>
        <taxon>Pentapetalae</taxon>
        <taxon>rosids</taxon>
        <taxon>malvids</taxon>
        <taxon>Brassicales</taxon>
        <taxon>Brassicaceae</taxon>
        <taxon>Brassiceae</taxon>
        <taxon>Brassica</taxon>
    </lineage>
</organism>
<keyword evidence="4" id="KW-1185">Reference proteome</keyword>
<protein>
    <recommendedName>
        <fullName evidence="5">DUF223 domain-containing protein</fullName>
    </recommendedName>
</protein>
<dbReference type="PANTHER" id="PTHR47165">
    <property type="entry name" value="OS03G0429900 PROTEIN"/>
    <property type="match status" value="1"/>
</dbReference>
<feature type="domain" description="Replication factor A C-terminal" evidence="2">
    <location>
        <begin position="274"/>
        <end position="366"/>
    </location>
</feature>
<dbReference type="Pfam" id="PF08646">
    <property type="entry name" value="Rep_fac-A_C"/>
    <property type="match status" value="1"/>
</dbReference>
<dbReference type="Gene3D" id="2.40.50.140">
    <property type="entry name" value="Nucleic acid-binding proteins"/>
    <property type="match status" value="3"/>
</dbReference>
<dbReference type="AlphaFoldDB" id="A0A8X7UDD5"/>
<proteinExistence type="predicted"/>
<evidence type="ECO:0000313" key="4">
    <source>
        <dbReference type="Proteomes" id="UP000886595"/>
    </source>
</evidence>
<dbReference type="PANTHER" id="PTHR47165:SF4">
    <property type="entry name" value="OS03G0429900 PROTEIN"/>
    <property type="match status" value="1"/>
</dbReference>
<name>A0A8X7UDD5_BRACI</name>
<feature type="domain" description="Replication protein A 70 kDa DNA-binding subunit B/D first OB fold" evidence="1">
    <location>
        <begin position="2"/>
        <end position="85"/>
    </location>
</feature>
<dbReference type="CDD" id="cd04480">
    <property type="entry name" value="RPA1_DBD_A_like"/>
    <property type="match status" value="1"/>
</dbReference>
<dbReference type="Proteomes" id="UP000886595">
    <property type="component" value="Unassembled WGS sequence"/>
</dbReference>
<accession>A0A8X7UDD5</accession>